<dbReference type="InterPro" id="IPR001242">
    <property type="entry name" value="Condensation_dom"/>
</dbReference>
<dbReference type="Pfam" id="PF13193">
    <property type="entry name" value="AMP-binding_C"/>
    <property type="match status" value="1"/>
</dbReference>
<dbReference type="GO" id="GO:0008610">
    <property type="term" value="P:lipid biosynthetic process"/>
    <property type="evidence" value="ECO:0007669"/>
    <property type="project" value="UniProtKB-ARBA"/>
</dbReference>
<evidence type="ECO:0000256" key="2">
    <source>
        <dbReference type="ARBA" id="ARBA00022450"/>
    </source>
</evidence>
<feature type="domain" description="Carrier" evidence="5">
    <location>
        <begin position="1997"/>
        <end position="2070"/>
    </location>
</feature>
<dbReference type="InterPro" id="IPR000873">
    <property type="entry name" value="AMP-dep_synth/lig_dom"/>
</dbReference>
<evidence type="ECO:0000256" key="3">
    <source>
        <dbReference type="ARBA" id="ARBA00022553"/>
    </source>
</evidence>
<dbReference type="SUPFAM" id="SSF52777">
    <property type="entry name" value="CoA-dependent acyltransferases"/>
    <property type="match status" value="4"/>
</dbReference>
<feature type="domain" description="Carrier" evidence="5">
    <location>
        <begin position="957"/>
        <end position="1032"/>
    </location>
</feature>
<dbReference type="InterPro" id="IPR036291">
    <property type="entry name" value="NAD(P)-bd_dom_sf"/>
</dbReference>
<dbReference type="PANTHER" id="PTHR45527">
    <property type="entry name" value="NONRIBOSOMAL PEPTIDE SYNTHETASE"/>
    <property type="match status" value="1"/>
</dbReference>
<evidence type="ECO:0000259" key="5">
    <source>
        <dbReference type="PROSITE" id="PS50075"/>
    </source>
</evidence>
<dbReference type="GO" id="GO:0016874">
    <property type="term" value="F:ligase activity"/>
    <property type="evidence" value="ECO:0007669"/>
    <property type="project" value="UniProtKB-KW"/>
</dbReference>
<gene>
    <name evidence="6" type="ORF">FYJ37_08235</name>
</gene>
<dbReference type="InterPro" id="IPR010071">
    <property type="entry name" value="AA_adenyl_dom"/>
</dbReference>
<dbReference type="CDD" id="cd05930">
    <property type="entry name" value="A_NRPS"/>
    <property type="match status" value="2"/>
</dbReference>
<dbReference type="InterPro" id="IPR020845">
    <property type="entry name" value="AMP-binding_CS"/>
</dbReference>
<dbReference type="Pfam" id="PF00550">
    <property type="entry name" value="PP-binding"/>
    <property type="match status" value="2"/>
</dbReference>
<dbReference type="PROSITE" id="PS00455">
    <property type="entry name" value="AMP_BINDING"/>
    <property type="match status" value="2"/>
</dbReference>
<dbReference type="InterPro" id="IPR009081">
    <property type="entry name" value="PP-bd_ACP"/>
</dbReference>
<dbReference type="PROSITE" id="PS50075">
    <property type="entry name" value="CARRIER"/>
    <property type="match status" value="2"/>
</dbReference>
<dbReference type="Proteomes" id="UP000462363">
    <property type="component" value="Unassembled WGS sequence"/>
</dbReference>
<comment type="caution">
    <text evidence="6">The sequence shown here is derived from an EMBL/GenBank/DDBJ whole genome shotgun (WGS) entry which is preliminary data.</text>
</comment>
<dbReference type="EMBL" id="VUMB01000014">
    <property type="protein sequence ID" value="MSS40337.1"/>
    <property type="molecule type" value="Genomic_DNA"/>
</dbReference>
<dbReference type="GO" id="GO:0031177">
    <property type="term" value="F:phosphopantetheine binding"/>
    <property type="evidence" value="ECO:0007669"/>
    <property type="project" value="TreeGrafter"/>
</dbReference>
<dbReference type="Pfam" id="PF00501">
    <property type="entry name" value="AMP-binding"/>
    <property type="match status" value="2"/>
</dbReference>
<sequence length="2455" mass="277791">MRQTMERRRENERTPVDFFPLSYSQQNIWNLESAHPGLPMNNICTALKIEGNLNIEYLQRCIELAYKAFPTLRLRITVRDGRPCQYISEEIPGRAEFFDFTGTNEQGIDTWYQSVAREHFTLCDSPLCQMLIFKRSDSSGGILTRVHHIVADAWSHALVTNHIIYNYFQLLQDKETQCQIAPDYRLHIESEQKYRQSKVYQRDRDYWKEQLRDILPALAKEHQCAHISPVGLRRSYPLPGRLNRMIARYCQQEKVSPFAVFYMALAIYLRRVRGQARFCIGVPTINRLNYKEKQSGGMFVNTLPFVNELDTASTWNEFNDKLKDDWFHLLYHQRLPFEDIKKLANTGNEVASDQLFEIALSYQNGKMEHLRGARVTLEGRWMYCGYQSETLCIHLSSRDASNQFVVDYDYLTQIFSASEIDALHGRLVKILKEALKNPDLPVGELPILEEEEEERVIFDFNKTNAWYDRNAGIGTGLLEAARENEGKIALICRGKRISYKQLMNDAARIAGGIRQFLPEGRHTVALLSRREEGLLAALCGIILSGNSWVLMDPAQPQRRIADLLKDSQAALCITDDSLAWAGTDIATRTLKELHGSQKIEILPPEEKPSDLAYLVYTSGTTGSAKAVEVEQHSVMNLKEAIKDLYPKGAVLSICNVGFDAFLLESVIALLNGATIVMATEEEMNDAQKMGRLIMDYDVGFMALTPSRLKAYQNDQVFLRSLSHIETLICGGEVLVPDTYLKLRDYTPATLYNQYGPSEATVAVSHAAVDGKGPVTIGRPLANCRIYILDENRNALPVGSAGELYIGGECLARGYHNREELTRERFVEDPFMEGQRMYRTGDIGKWTEDGSILYLGRNDSQVKLLGHRIELAEVESVLGRHPLVNAVAVTVYENQLIAYYMAKEGLEGEALLSYGALYLPRYLQPVYAARVEELPVTGNGKIDAGRLPKPELPDMEEAPADEWEEKILAIWQRILEKPGLGIHSDYFLSGGDSLNAVFMLTETEKEFGKVIQIQDLYANSTVRRFACLLRRAGIEDSILKGRRIPKARERGWYPPTPVQSGFFVMHSQDATKVGYNMPAAFKASAWLDFGRLEQAAARMIEEDELLRTQFEMQEGKLIARVSSQADFQLEWMECGRIEEAMERFVRPFDLGKAPLFRAAMVKAEGNEPYIIIDMHHIISDGISSQIIFERLHDYYCQKEVHLPELSYVDFAWWVNENMETAGVKCREYWKKILPEKIPKSAFVPDRPRPSEFDGAGGRYGFELPEELDESLKMYCKDKKITPYMFLLGVFAMMQGRFACENTAAIGSPFSGRRNPGLEKMTGVFVNTLPIFLDVKGGQTIEDYFGKVRKMVAGIQDYQDISLEEIIGLAHEQRQQGRNPLYSTLFSLTPVSRLTTVLGEAELSYVPYDTHSVKIDLHLEATCIDGHYRFAMEYAACLFDEVTAAFYGRCLIQGIRAVLNGGVSMVGDIPWLGYEDRLRLVEQPNRMRTPYDCATVDQAMDDMAYLMPDKRAVEWGEGRHYTFRQLKERSDNLAAMLLVKGVLPGDKAAFLTRRNGDMLVMMFGILKAGAAYVPVDPAFPKERIRYMLRQADVKVAVYDRETEPFEDIPCQVLRYEGPQEVTRTALPVNSPEDVANVIFTSGSTGKPKGVMMLHKSLSNLMAHLDPLLGGQEQKILCASNCVFDVFTTETILASAKGHGISIADEEEMMLPWKMAERIRTDKVSILQLTPSRILMCMNDESFCKALADIQIIILLGEPWTMELKDRLCALTEARIFNIYGPTETSVHNCQGEIRMERSIHIGKPIGNCRYYLLDEEKKPVLPTSVGEIYIAGECLSAGYINQPELTSEVFVPDIQNPKEKMYKTGDRGRQRADGNWQCIGRVDTQLKLNGHRIEPVEIATVMLQSGLAKEAAVVPIMKDGIPRFLRGAVVPKKEYQEKEMRAYLKDRLPDYMLPSEIILLDELPRTASGKTDLKLLAAMEKKEKVWEALPAANQEACETMEVTEEGALTAIWSEVLGKDPDPEVSFFQQGGTSLTAIIILNQYHQRQLAFSINDFYHYPSLREQIDRLCKRQEGIEEKKAAGNIPELARLPRYLPEVKSIPVKEGAALVTGATGYLGSYLVKELADAGKKACCLVRGDEKRLFDSLRWHFGPEFCREHQHLLIPVVGSLTQEHFGLDDENFARLADEVAVVYHCAADVRHFAPEDELLKTNVTGTKRAIEFAREARASYMHISTVSVAGEYLLDAPQAKAIFEEQDLDVGQNWMENPYAMSKMLAEYEVTKAQEEGLAARIFRVGRVVCNSYSGKFQKNQESNAYYRLIKGLLEFGKMPEELRDTGLETTYVDLAAKAIVGLSEETGGAFHIFNPKEISIREILDACGEIQTVGRREFERELEIAGTSSDSPYVQAFAQSWFSGELAASHMIMDCRRTREALAKIGFYWPKPDPEILKICFMESRGE</sequence>
<accession>A0A844F948</accession>
<evidence type="ECO:0000313" key="6">
    <source>
        <dbReference type="EMBL" id="MSS40337.1"/>
    </source>
</evidence>
<dbReference type="InterPro" id="IPR036736">
    <property type="entry name" value="ACP-like_sf"/>
</dbReference>
<dbReference type="GO" id="GO:0043041">
    <property type="term" value="P:amino acid activation for nonribosomal peptide biosynthetic process"/>
    <property type="evidence" value="ECO:0007669"/>
    <property type="project" value="TreeGrafter"/>
</dbReference>
<dbReference type="Pfam" id="PF07993">
    <property type="entry name" value="NAD_binding_4"/>
    <property type="match status" value="1"/>
</dbReference>
<dbReference type="InterPro" id="IPR025110">
    <property type="entry name" value="AMP-bd_C"/>
</dbReference>
<evidence type="ECO:0000313" key="7">
    <source>
        <dbReference type="Proteomes" id="UP000462363"/>
    </source>
</evidence>
<dbReference type="GO" id="GO:0044550">
    <property type="term" value="P:secondary metabolite biosynthetic process"/>
    <property type="evidence" value="ECO:0007669"/>
    <property type="project" value="TreeGrafter"/>
</dbReference>
<keyword evidence="3" id="KW-0597">Phosphoprotein</keyword>
<dbReference type="NCBIfam" id="TIGR01733">
    <property type="entry name" value="AA-adenyl-dom"/>
    <property type="match status" value="2"/>
</dbReference>
<evidence type="ECO:0000256" key="4">
    <source>
        <dbReference type="ARBA" id="ARBA00022598"/>
    </source>
</evidence>
<comment type="cofactor">
    <cofactor evidence="1">
        <name>pantetheine 4'-phosphate</name>
        <dbReference type="ChEBI" id="CHEBI:47942"/>
    </cofactor>
</comment>
<dbReference type="FunFam" id="2.30.38.10:FF:000001">
    <property type="entry name" value="Non-ribosomal peptide synthetase PvdI"/>
    <property type="match status" value="1"/>
</dbReference>
<dbReference type="RefSeq" id="WP_154322657.1">
    <property type="nucleotide sequence ID" value="NZ_DBEYQH010000183.1"/>
</dbReference>
<dbReference type="Gene3D" id="3.40.50.720">
    <property type="entry name" value="NAD(P)-binding Rossmann-like Domain"/>
    <property type="match status" value="1"/>
</dbReference>
<dbReference type="Gene3D" id="2.30.38.10">
    <property type="entry name" value="Luciferase, Domain 3"/>
    <property type="match status" value="1"/>
</dbReference>
<reference evidence="6 7" key="1">
    <citation type="submission" date="2019-08" db="EMBL/GenBank/DDBJ databases">
        <title>In-depth cultivation of the pig gut microbiome towards novel bacterial diversity and tailored functional studies.</title>
        <authorList>
            <person name="Wylensek D."/>
            <person name="Hitch T.C.A."/>
            <person name="Clavel T."/>
        </authorList>
    </citation>
    <scope>NUCLEOTIDE SEQUENCE [LARGE SCALE GENOMIC DNA]</scope>
    <source>
        <strain evidence="6 7">BL-389-WT-3D</strain>
    </source>
</reference>
<proteinExistence type="predicted"/>
<dbReference type="SUPFAM" id="SSF51735">
    <property type="entry name" value="NAD(P)-binding Rossmann-fold domains"/>
    <property type="match status" value="1"/>
</dbReference>
<dbReference type="Pfam" id="PF00668">
    <property type="entry name" value="Condensation"/>
    <property type="match status" value="2"/>
</dbReference>
<dbReference type="InterPro" id="IPR013120">
    <property type="entry name" value="FAR_NAD-bd"/>
</dbReference>
<dbReference type="InterPro" id="IPR042099">
    <property type="entry name" value="ANL_N_sf"/>
</dbReference>
<dbReference type="SUPFAM" id="SSF56801">
    <property type="entry name" value="Acetyl-CoA synthetase-like"/>
    <property type="match status" value="2"/>
</dbReference>
<dbReference type="InterPro" id="IPR045851">
    <property type="entry name" value="AMP-bd_C_sf"/>
</dbReference>
<protein>
    <submittedName>
        <fullName evidence="6">Amino acid adenylation domain-containing protein</fullName>
    </submittedName>
</protein>
<keyword evidence="4" id="KW-0436">Ligase</keyword>
<dbReference type="Gene3D" id="3.30.559.10">
    <property type="entry name" value="Chloramphenicol acetyltransferase-like domain"/>
    <property type="match status" value="2"/>
</dbReference>
<dbReference type="Gene3D" id="3.40.50.12780">
    <property type="entry name" value="N-terminal domain of ligase-like"/>
    <property type="match status" value="1"/>
</dbReference>
<dbReference type="GO" id="GO:0005737">
    <property type="term" value="C:cytoplasm"/>
    <property type="evidence" value="ECO:0007669"/>
    <property type="project" value="TreeGrafter"/>
</dbReference>
<dbReference type="SUPFAM" id="SSF47336">
    <property type="entry name" value="ACP-like"/>
    <property type="match status" value="2"/>
</dbReference>
<keyword evidence="2" id="KW-0596">Phosphopantetheine</keyword>
<organism evidence="6 7">
    <name type="scientific">Clostridium scindens (strain JCM 10418 / VPI 12708)</name>
    <dbReference type="NCBI Taxonomy" id="29347"/>
    <lineage>
        <taxon>Bacteria</taxon>
        <taxon>Bacillati</taxon>
        <taxon>Bacillota</taxon>
        <taxon>Clostridia</taxon>
        <taxon>Lachnospirales</taxon>
        <taxon>Lachnospiraceae</taxon>
    </lineage>
</organism>
<dbReference type="Gene3D" id="3.40.50.980">
    <property type="match status" value="2"/>
</dbReference>
<dbReference type="Gene3D" id="1.10.1200.10">
    <property type="entry name" value="ACP-like"/>
    <property type="match status" value="2"/>
</dbReference>
<name>A0A844F948_CLOSV</name>
<dbReference type="InterPro" id="IPR023213">
    <property type="entry name" value="CAT-like_dom_sf"/>
</dbReference>
<dbReference type="Gene3D" id="3.30.300.30">
    <property type="match status" value="2"/>
</dbReference>
<dbReference type="PANTHER" id="PTHR45527:SF1">
    <property type="entry name" value="FATTY ACID SYNTHASE"/>
    <property type="match status" value="1"/>
</dbReference>
<evidence type="ECO:0000256" key="1">
    <source>
        <dbReference type="ARBA" id="ARBA00001957"/>
    </source>
</evidence>
<dbReference type="Gene3D" id="3.30.559.30">
    <property type="entry name" value="Nonribosomal peptide synthetase, condensation domain"/>
    <property type="match status" value="2"/>
</dbReference>